<evidence type="ECO:0000256" key="1">
    <source>
        <dbReference type="SAM" id="MobiDB-lite"/>
    </source>
</evidence>
<feature type="region of interest" description="Disordered" evidence="1">
    <location>
        <begin position="1"/>
        <end position="24"/>
    </location>
</feature>
<gene>
    <name evidence="2" type="ORF">GOODEAATRI_031103</name>
</gene>
<evidence type="ECO:0000313" key="2">
    <source>
        <dbReference type="EMBL" id="MEQ2180008.1"/>
    </source>
</evidence>
<dbReference type="EMBL" id="JAHRIO010065119">
    <property type="protein sequence ID" value="MEQ2180008.1"/>
    <property type="molecule type" value="Genomic_DNA"/>
</dbReference>
<name>A0ABV0P974_9TELE</name>
<dbReference type="Proteomes" id="UP001476798">
    <property type="component" value="Unassembled WGS sequence"/>
</dbReference>
<protein>
    <submittedName>
        <fullName evidence="2">Uncharacterized protein</fullName>
    </submittedName>
</protein>
<proteinExistence type="predicted"/>
<organism evidence="2 3">
    <name type="scientific">Goodea atripinnis</name>
    <dbReference type="NCBI Taxonomy" id="208336"/>
    <lineage>
        <taxon>Eukaryota</taxon>
        <taxon>Metazoa</taxon>
        <taxon>Chordata</taxon>
        <taxon>Craniata</taxon>
        <taxon>Vertebrata</taxon>
        <taxon>Euteleostomi</taxon>
        <taxon>Actinopterygii</taxon>
        <taxon>Neopterygii</taxon>
        <taxon>Teleostei</taxon>
        <taxon>Neoteleostei</taxon>
        <taxon>Acanthomorphata</taxon>
        <taxon>Ovalentaria</taxon>
        <taxon>Atherinomorphae</taxon>
        <taxon>Cyprinodontiformes</taxon>
        <taxon>Goodeidae</taxon>
        <taxon>Goodea</taxon>
    </lineage>
</organism>
<evidence type="ECO:0000313" key="3">
    <source>
        <dbReference type="Proteomes" id="UP001476798"/>
    </source>
</evidence>
<keyword evidence="3" id="KW-1185">Reference proteome</keyword>
<reference evidence="2 3" key="1">
    <citation type="submission" date="2021-06" db="EMBL/GenBank/DDBJ databases">
        <authorList>
            <person name="Palmer J.M."/>
        </authorList>
    </citation>
    <scope>NUCLEOTIDE SEQUENCE [LARGE SCALE GENOMIC DNA]</scope>
    <source>
        <strain evidence="2 3">GA_2019</strain>
        <tissue evidence="2">Muscle</tissue>
    </source>
</reference>
<comment type="caution">
    <text evidence="2">The sequence shown here is derived from an EMBL/GenBank/DDBJ whole genome shotgun (WGS) entry which is preliminary data.</text>
</comment>
<sequence>MEVSPSTSSMVASSTSSTMVPSTSSSITELWQKLDDRDRQLVVYAVQHQDRLLSGHFRTPKKPSKTPGMESTTRCVLGASSTPAQWPDCCRLVETILIRLCGLHPAPKRKDKRAKSLLSLILRGLS</sequence>
<accession>A0ABV0P974</accession>